<accession>A0A533Q9U0</accession>
<organism evidence="1 2">
    <name type="scientific">Candidatus Jettenia ecosi</name>
    <dbReference type="NCBI Taxonomy" id="2494326"/>
    <lineage>
        <taxon>Bacteria</taxon>
        <taxon>Pseudomonadati</taxon>
        <taxon>Planctomycetota</taxon>
        <taxon>Candidatus Brocadiia</taxon>
        <taxon>Candidatus Brocadiales</taxon>
        <taxon>Candidatus Brocadiaceae</taxon>
        <taxon>Candidatus Jettenia</taxon>
    </lineage>
</organism>
<protein>
    <submittedName>
        <fullName evidence="1">Uncharacterized protein</fullName>
    </submittedName>
</protein>
<name>A0A533Q9U0_9BACT</name>
<dbReference type="AlphaFoldDB" id="A0A533Q9U0"/>
<evidence type="ECO:0000313" key="1">
    <source>
        <dbReference type="EMBL" id="TLD41412.1"/>
    </source>
</evidence>
<comment type="caution">
    <text evidence="1">The sequence shown here is derived from an EMBL/GenBank/DDBJ whole genome shotgun (WGS) entry which is preliminary data.</text>
</comment>
<gene>
    <name evidence="1" type="ORF">JETT_2314</name>
</gene>
<reference evidence="1 2" key="1">
    <citation type="submission" date="2019-04" db="EMBL/GenBank/DDBJ databases">
        <title>Genome of a novel bacterium Candidatus Jettenia ecosi reconstructed from metagenome of an anammox bioreactor.</title>
        <authorList>
            <person name="Mardanov A.V."/>
            <person name="Beletsky A.V."/>
            <person name="Ravin N.V."/>
            <person name="Botchkova E.A."/>
            <person name="Litti Y.V."/>
            <person name="Nozhevnikova A.N."/>
        </authorList>
    </citation>
    <scope>NUCLEOTIDE SEQUENCE [LARGE SCALE GENOMIC DNA]</scope>
    <source>
        <strain evidence="1">J2</strain>
    </source>
</reference>
<dbReference type="EMBL" id="SULG01000049">
    <property type="protein sequence ID" value="TLD41412.1"/>
    <property type="molecule type" value="Genomic_DNA"/>
</dbReference>
<dbReference type="Proteomes" id="UP000319783">
    <property type="component" value="Unassembled WGS sequence"/>
</dbReference>
<proteinExistence type="predicted"/>
<evidence type="ECO:0000313" key="2">
    <source>
        <dbReference type="Proteomes" id="UP000319783"/>
    </source>
</evidence>
<sequence length="63" mass="7263">MFASAEASEVEVQRRSLCLTIVLNKLSCIAQPRVRNRRDSAKEIMMDNFLILSPLKRKLNGYH</sequence>